<protein>
    <recommendedName>
        <fullName evidence="12">Peptidase S1 domain-containing protein</fullName>
    </recommendedName>
</protein>
<dbReference type="PROSITE" id="PS50240">
    <property type="entry name" value="TRYPSIN_DOM"/>
    <property type="match status" value="1"/>
</dbReference>
<feature type="domain" description="Peptidase S1" evidence="12">
    <location>
        <begin position="36"/>
        <end position="266"/>
    </location>
</feature>
<dbReference type="InterPro" id="IPR050430">
    <property type="entry name" value="Peptidase_S1"/>
</dbReference>
<dbReference type="InterPro" id="IPR001254">
    <property type="entry name" value="Trypsin_dom"/>
</dbReference>
<sequence length="267" mass="28290">MKLIIVASLCLVCVCCLPNQQQKSLLKTYLKLNGRIVGGDEASPGQFPWQVAVYLDTDDGTYFCSGALIDPQWVLTAGHCVYGAKIFTLRLGTNSLVDADPNRVEFTVTHSVAHPDFNPGNLENDIGLIKIDSGVETTDFIQIIPLASTPVGGSVPVTVSGWGSTGDWDGAVNHLNYVTLRSLTLAECREIYGPAVTEGMLCAVGNTNEGTCSGDSGGPLVVTDTNGVTVHAGIVSWASASGCETDHPSGFTRTSYYLDWIQSVING</sequence>
<dbReference type="GO" id="GO:0004252">
    <property type="term" value="F:serine-type endopeptidase activity"/>
    <property type="evidence" value="ECO:0007669"/>
    <property type="project" value="InterPro"/>
</dbReference>
<keyword evidence="4 10" id="KW-0645">Protease</keyword>
<comment type="subcellular location">
    <subcellularLocation>
        <location evidence="1">Secreted</location>
    </subcellularLocation>
</comment>
<evidence type="ECO:0000256" key="2">
    <source>
        <dbReference type="ARBA" id="ARBA00007664"/>
    </source>
</evidence>
<keyword evidence="7 10" id="KW-0720">Serine protease</keyword>
<dbReference type="Pfam" id="PF00089">
    <property type="entry name" value="Trypsin"/>
    <property type="match status" value="1"/>
</dbReference>
<dbReference type="AlphaFoldDB" id="A0AA38M4M3"/>
<dbReference type="PROSITE" id="PS00134">
    <property type="entry name" value="TRYPSIN_HIS"/>
    <property type="match status" value="1"/>
</dbReference>
<dbReference type="GO" id="GO:0005576">
    <property type="term" value="C:extracellular region"/>
    <property type="evidence" value="ECO:0007669"/>
    <property type="project" value="UniProtKB-SubCell"/>
</dbReference>
<evidence type="ECO:0000256" key="8">
    <source>
        <dbReference type="ARBA" id="ARBA00023145"/>
    </source>
</evidence>
<dbReference type="Proteomes" id="UP001168821">
    <property type="component" value="Unassembled WGS sequence"/>
</dbReference>
<dbReference type="CDD" id="cd00190">
    <property type="entry name" value="Tryp_SPc"/>
    <property type="match status" value="1"/>
</dbReference>
<dbReference type="InterPro" id="IPR043504">
    <property type="entry name" value="Peptidase_S1_PA_chymotrypsin"/>
</dbReference>
<evidence type="ECO:0000256" key="4">
    <source>
        <dbReference type="ARBA" id="ARBA00022670"/>
    </source>
</evidence>
<dbReference type="Gene3D" id="2.40.10.10">
    <property type="entry name" value="Trypsin-like serine proteases"/>
    <property type="match status" value="1"/>
</dbReference>
<dbReference type="EMBL" id="JALNTZ010000008">
    <property type="protein sequence ID" value="KAJ3643191.1"/>
    <property type="molecule type" value="Genomic_DNA"/>
</dbReference>
<dbReference type="PROSITE" id="PS00135">
    <property type="entry name" value="TRYPSIN_SER"/>
    <property type="match status" value="1"/>
</dbReference>
<reference evidence="13" key="1">
    <citation type="journal article" date="2023" name="G3 (Bethesda)">
        <title>Whole genome assemblies of Zophobas morio and Tenebrio molitor.</title>
        <authorList>
            <person name="Kaur S."/>
            <person name="Stinson S.A."/>
            <person name="diCenzo G.C."/>
        </authorList>
    </citation>
    <scope>NUCLEOTIDE SEQUENCE</scope>
    <source>
        <strain evidence="13">QUZm001</strain>
    </source>
</reference>
<comment type="caution">
    <text evidence="13">The sequence shown here is derived from an EMBL/GenBank/DDBJ whole genome shotgun (WGS) entry which is preliminary data.</text>
</comment>
<comment type="similarity">
    <text evidence="2">Belongs to the peptidase S1 family.</text>
</comment>
<dbReference type="GO" id="GO:0006508">
    <property type="term" value="P:proteolysis"/>
    <property type="evidence" value="ECO:0007669"/>
    <property type="project" value="UniProtKB-KW"/>
</dbReference>
<name>A0AA38M4M3_9CUCU</name>
<evidence type="ECO:0000256" key="9">
    <source>
        <dbReference type="ARBA" id="ARBA00023157"/>
    </source>
</evidence>
<keyword evidence="3" id="KW-0964">Secreted</keyword>
<dbReference type="InterPro" id="IPR018114">
    <property type="entry name" value="TRYPSIN_HIS"/>
</dbReference>
<dbReference type="PANTHER" id="PTHR24276">
    <property type="entry name" value="POLYSERASE-RELATED"/>
    <property type="match status" value="1"/>
</dbReference>
<keyword evidence="5 11" id="KW-0732">Signal</keyword>
<evidence type="ECO:0000256" key="10">
    <source>
        <dbReference type="RuleBase" id="RU363034"/>
    </source>
</evidence>
<feature type="signal peptide" evidence="11">
    <location>
        <begin position="1"/>
        <end position="16"/>
    </location>
</feature>
<evidence type="ECO:0000313" key="14">
    <source>
        <dbReference type="Proteomes" id="UP001168821"/>
    </source>
</evidence>
<evidence type="ECO:0000256" key="6">
    <source>
        <dbReference type="ARBA" id="ARBA00022801"/>
    </source>
</evidence>
<evidence type="ECO:0000256" key="7">
    <source>
        <dbReference type="ARBA" id="ARBA00022825"/>
    </source>
</evidence>
<evidence type="ECO:0000256" key="3">
    <source>
        <dbReference type="ARBA" id="ARBA00022525"/>
    </source>
</evidence>
<proteinExistence type="inferred from homology"/>
<dbReference type="SUPFAM" id="SSF50494">
    <property type="entry name" value="Trypsin-like serine proteases"/>
    <property type="match status" value="1"/>
</dbReference>
<dbReference type="PRINTS" id="PR00722">
    <property type="entry name" value="CHYMOTRYPSIN"/>
</dbReference>
<dbReference type="InterPro" id="IPR033116">
    <property type="entry name" value="TRYPSIN_SER"/>
</dbReference>
<dbReference type="SMART" id="SM00020">
    <property type="entry name" value="Tryp_SPc"/>
    <property type="match status" value="1"/>
</dbReference>
<evidence type="ECO:0000313" key="13">
    <source>
        <dbReference type="EMBL" id="KAJ3643191.1"/>
    </source>
</evidence>
<dbReference type="PANTHER" id="PTHR24276:SF98">
    <property type="entry name" value="FI18310P1-RELATED"/>
    <property type="match status" value="1"/>
</dbReference>
<dbReference type="InterPro" id="IPR009003">
    <property type="entry name" value="Peptidase_S1_PA"/>
</dbReference>
<evidence type="ECO:0000256" key="1">
    <source>
        <dbReference type="ARBA" id="ARBA00004613"/>
    </source>
</evidence>
<feature type="chain" id="PRO_5041200843" description="Peptidase S1 domain-containing protein" evidence="11">
    <location>
        <begin position="17"/>
        <end position="267"/>
    </location>
</feature>
<evidence type="ECO:0000256" key="11">
    <source>
        <dbReference type="SAM" id="SignalP"/>
    </source>
</evidence>
<keyword evidence="9" id="KW-1015">Disulfide bond</keyword>
<evidence type="ECO:0000256" key="5">
    <source>
        <dbReference type="ARBA" id="ARBA00022729"/>
    </source>
</evidence>
<keyword evidence="6 10" id="KW-0378">Hydrolase</keyword>
<dbReference type="FunFam" id="2.40.10.10:FF:000146">
    <property type="entry name" value="Serine protease 53"/>
    <property type="match status" value="1"/>
</dbReference>
<evidence type="ECO:0000259" key="12">
    <source>
        <dbReference type="PROSITE" id="PS50240"/>
    </source>
</evidence>
<dbReference type="InterPro" id="IPR001314">
    <property type="entry name" value="Peptidase_S1A"/>
</dbReference>
<keyword evidence="14" id="KW-1185">Reference proteome</keyword>
<organism evidence="13 14">
    <name type="scientific">Zophobas morio</name>
    <dbReference type="NCBI Taxonomy" id="2755281"/>
    <lineage>
        <taxon>Eukaryota</taxon>
        <taxon>Metazoa</taxon>
        <taxon>Ecdysozoa</taxon>
        <taxon>Arthropoda</taxon>
        <taxon>Hexapoda</taxon>
        <taxon>Insecta</taxon>
        <taxon>Pterygota</taxon>
        <taxon>Neoptera</taxon>
        <taxon>Endopterygota</taxon>
        <taxon>Coleoptera</taxon>
        <taxon>Polyphaga</taxon>
        <taxon>Cucujiformia</taxon>
        <taxon>Tenebrionidae</taxon>
        <taxon>Zophobas</taxon>
    </lineage>
</organism>
<accession>A0AA38M4M3</accession>
<keyword evidence="8" id="KW-0865">Zymogen</keyword>
<gene>
    <name evidence="13" type="ORF">Zmor_025916</name>
</gene>